<accession>A0A0G0BZV1</accession>
<dbReference type="Pfam" id="PF02482">
    <property type="entry name" value="Ribosomal_S30AE"/>
    <property type="match status" value="1"/>
</dbReference>
<sequence>MKIIINAENIELNDQIREYIDEKIGKELNRLLNKISNVESLSANVTINKRSRWGFKVKFDALLPIKEHIFAEAINKDLLACLTDLREKIEVQLNKYKAKIKKV</sequence>
<dbReference type="InterPro" id="IPR003489">
    <property type="entry name" value="RHF/RaiA"/>
</dbReference>
<organism evidence="1 2">
    <name type="scientific">candidate division CPR3 bacterium GW2011_GWF2_35_18</name>
    <dbReference type="NCBI Taxonomy" id="1618350"/>
    <lineage>
        <taxon>Bacteria</taxon>
        <taxon>Bacteria division CPR3</taxon>
    </lineage>
</organism>
<dbReference type="Proteomes" id="UP000034581">
    <property type="component" value="Unassembled WGS sequence"/>
</dbReference>
<reference evidence="1 2" key="1">
    <citation type="journal article" date="2015" name="Nature">
        <title>rRNA introns, odd ribosomes, and small enigmatic genomes across a large radiation of phyla.</title>
        <authorList>
            <person name="Brown C.T."/>
            <person name="Hug L.A."/>
            <person name="Thomas B.C."/>
            <person name="Sharon I."/>
            <person name="Castelle C.J."/>
            <person name="Singh A."/>
            <person name="Wilkins M.J."/>
            <person name="Williams K.H."/>
            <person name="Banfield J.F."/>
        </authorList>
    </citation>
    <scope>NUCLEOTIDE SEQUENCE [LARGE SCALE GENOMIC DNA]</scope>
</reference>
<protein>
    <recommendedName>
        <fullName evidence="3">Ribosomal subunit interface protein</fullName>
    </recommendedName>
</protein>
<dbReference type="Gene3D" id="3.30.160.100">
    <property type="entry name" value="Ribosome hibernation promotion factor-like"/>
    <property type="match status" value="1"/>
</dbReference>
<dbReference type="SUPFAM" id="SSF69754">
    <property type="entry name" value="Ribosome binding protein Y (YfiA homologue)"/>
    <property type="match status" value="1"/>
</dbReference>
<evidence type="ECO:0000313" key="1">
    <source>
        <dbReference type="EMBL" id="KKP69376.1"/>
    </source>
</evidence>
<dbReference type="NCBIfam" id="TIGR00741">
    <property type="entry name" value="yfiA"/>
    <property type="match status" value="1"/>
</dbReference>
<dbReference type="STRING" id="1618350.UR67_C0007G0081"/>
<comment type="caution">
    <text evidence="1">The sequence shown here is derived from an EMBL/GenBank/DDBJ whole genome shotgun (WGS) entry which is preliminary data.</text>
</comment>
<dbReference type="InterPro" id="IPR036567">
    <property type="entry name" value="RHF-like"/>
</dbReference>
<evidence type="ECO:0008006" key="3">
    <source>
        <dbReference type="Google" id="ProtNLM"/>
    </source>
</evidence>
<proteinExistence type="predicted"/>
<dbReference type="AlphaFoldDB" id="A0A0G0BZV1"/>
<dbReference type="EMBL" id="LBQB01000007">
    <property type="protein sequence ID" value="KKP69376.1"/>
    <property type="molecule type" value="Genomic_DNA"/>
</dbReference>
<gene>
    <name evidence="1" type="ORF">UR67_C0007G0081</name>
</gene>
<name>A0A0G0BZV1_UNCC3</name>
<evidence type="ECO:0000313" key="2">
    <source>
        <dbReference type="Proteomes" id="UP000034581"/>
    </source>
</evidence>